<dbReference type="RefSeq" id="WP_145385591.1">
    <property type="nucleotide sequence ID" value="NZ_CP037423.1"/>
</dbReference>
<proteinExistence type="predicted"/>
<dbReference type="EMBL" id="CP037423">
    <property type="protein sequence ID" value="QDV41929.1"/>
    <property type="molecule type" value="Genomic_DNA"/>
</dbReference>
<organism evidence="1 2">
    <name type="scientific">Stieleria neptunia</name>
    <dbReference type="NCBI Taxonomy" id="2527979"/>
    <lineage>
        <taxon>Bacteria</taxon>
        <taxon>Pseudomonadati</taxon>
        <taxon>Planctomycetota</taxon>
        <taxon>Planctomycetia</taxon>
        <taxon>Pirellulales</taxon>
        <taxon>Pirellulaceae</taxon>
        <taxon>Stieleria</taxon>
    </lineage>
</organism>
<protein>
    <submittedName>
        <fullName evidence="1">Uncharacterized protein</fullName>
    </submittedName>
</protein>
<reference evidence="1 2" key="1">
    <citation type="submission" date="2019-03" db="EMBL/GenBank/DDBJ databases">
        <title>Deep-cultivation of Planctomycetes and their phenomic and genomic characterization uncovers novel biology.</title>
        <authorList>
            <person name="Wiegand S."/>
            <person name="Jogler M."/>
            <person name="Boedeker C."/>
            <person name="Pinto D."/>
            <person name="Vollmers J."/>
            <person name="Rivas-Marin E."/>
            <person name="Kohn T."/>
            <person name="Peeters S.H."/>
            <person name="Heuer A."/>
            <person name="Rast P."/>
            <person name="Oberbeckmann S."/>
            <person name="Bunk B."/>
            <person name="Jeske O."/>
            <person name="Meyerdierks A."/>
            <person name="Storesund J.E."/>
            <person name="Kallscheuer N."/>
            <person name="Luecker S."/>
            <person name="Lage O.M."/>
            <person name="Pohl T."/>
            <person name="Merkel B.J."/>
            <person name="Hornburger P."/>
            <person name="Mueller R.-W."/>
            <person name="Bruemmer F."/>
            <person name="Labrenz M."/>
            <person name="Spormann A.M."/>
            <person name="Op den Camp H."/>
            <person name="Overmann J."/>
            <person name="Amann R."/>
            <person name="Jetten M.S.M."/>
            <person name="Mascher T."/>
            <person name="Medema M.H."/>
            <person name="Devos D.P."/>
            <person name="Kaster A.-K."/>
            <person name="Ovreas L."/>
            <person name="Rohde M."/>
            <person name="Galperin M.Y."/>
            <person name="Jogler C."/>
        </authorList>
    </citation>
    <scope>NUCLEOTIDE SEQUENCE [LARGE SCALE GENOMIC DNA]</scope>
    <source>
        <strain evidence="1 2">Enr13</strain>
    </source>
</reference>
<evidence type="ECO:0000313" key="2">
    <source>
        <dbReference type="Proteomes" id="UP000319004"/>
    </source>
</evidence>
<name>A0A518HMA3_9BACT</name>
<keyword evidence="2" id="KW-1185">Reference proteome</keyword>
<dbReference type="Proteomes" id="UP000319004">
    <property type="component" value="Chromosome"/>
</dbReference>
<dbReference type="OrthoDB" id="232763at2"/>
<gene>
    <name evidence="1" type="ORF">Enr13x_17720</name>
</gene>
<dbReference type="KEGG" id="snep:Enr13x_17720"/>
<sequence>MRDRDRSKFITVVLLLAVIAGCNKPATQSSTAPQPRTLEEITTDDGSVVSDISSEEADQFAAQWQQAVEQNDSAAATELIDWTSIFDRALEGFDVDPRFRSGFHQGASQAVKNLVGVIHQSSRNGGSYRLVHSVQRGKTQHVVMRLLTDDGGTNYHDFQLARKNGKVVGEHFFIAMTGESFGDSLRTNVAAVIQSQNSVLSRLSGTAKAEMENLSKQQEMSTAVQQGDYQRALQIYEELPAKIQQMKLPMLFRVMSLAEGDYDVYVDAINAYSERFPNDACLGLITLDAAGIKEDEALLLKSYDSIQKWTGGDPYLTTLVAGVRATFGATDEAQKMLETVDVDALGLAGAHDFALTVSLASDDHESTLHHLAALRDQYGYEFSDLAAVEDFKRFAASPAYQQWLEGNTAGQ</sequence>
<dbReference type="AlphaFoldDB" id="A0A518HMA3"/>
<evidence type="ECO:0000313" key="1">
    <source>
        <dbReference type="EMBL" id="QDV41929.1"/>
    </source>
</evidence>
<dbReference type="PROSITE" id="PS51257">
    <property type="entry name" value="PROKAR_LIPOPROTEIN"/>
    <property type="match status" value="1"/>
</dbReference>
<accession>A0A518HMA3</accession>